<dbReference type="InterPro" id="IPR050114">
    <property type="entry name" value="UPF0173_UPF0282_UlaG_hydrolase"/>
</dbReference>
<dbReference type="STRING" id="2035.RU06_11655"/>
<evidence type="ECO:0000313" key="3">
    <source>
        <dbReference type="Proteomes" id="UP000295764"/>
    </source>
</evidence>
<dbReference type="AlphaFoldDB" id="A0A4V3BL27"/>
<dbReference type="PANTHER" id="PTHR43546:SF3">
    <property type="entry name" value="UPF0173 METAL-DEPENDENT HYDROLASE MJ1163"/>
    <property type="match status" value="1"/>
</dbReference>
<dbReference type="Proteomes" id="UP000295764">
    <property type="component" value="Unassembled WGS sequence"/>
</dbReference>
<name>A0A4V3BL27_9MICO</name>
<accession>A0A4V3BL27</accession>
<feature type="domain" description="Metallo-beta-lactamase" evidence="1">
    <location>
        <begin position="7"/>
        <end position="171"/>
    </location>
</feature>
<dbReference type="SMART" id="SM00849">
    <property type="entry name" value="Lactamase_B"/>
    <property type="match status" value="1"/>
</dbReference>
<dbReference type="SUPFAM" id="SSF56281">
    <property type="entry name" value="Metallo-hydrolase/oxidoreductase"/>
    <property type="match status" value="1"/>
</dbReference>
<dbReference type="Gene3D" id="3.60.15.10">
    <property type="entry name" value="Ribonuclease Z/Hydroxyacylglutathione hydrolase-like"/>
    <property type="match status" value="1"/>
</dbReference>
<evidence type="ECO:0000313" key="2">
    <source>
        <dbReference type="EMBL" id="TDN45102.1"/>
    </source>
</evidence>
<dbReference type="Pfam" id="PF13483">
    <property type="entry name" value="Lactamase_B_3"/>
    <property type="match status" value="1"/>
</dbReference>
<sequence>MEVTKLEHACQVLTEGEARLVIDPGNFTRPVDVTGVVAVVITHEHPDHVTPEQLDRILAANPGAVVLGPAGVAAALAESAPHIPVDVVTDGDHRTVGPFDLAFHGTRHNVIHSSIPVVDNTGVLVNGALFYPGDSYTDPGVPVEVLAAPVGAPWLKVAEMMDYVAALAPRHAYPVHEATLSDVGYGMHTGRLRDVVEPGGSLVVLAPGESLTI</sequence>
<proteinExistence type="predicted"/>
<comment type="caution">
    <text evidence="2">The sequence shown here is derived from an EMBL/GenBank/DDBJ whole genome shotgun (WGS) entry which is preliminary data.</text>
</comment>
<dbReference type="RefSeq" id="WP_133518977.1">
    <property type="nucleotide sequence ID" value="NZ_SNVW01000003.1"/>
</dbReference>
<dbReference type="EMBL" id="SNVW01000003">
    <property type="protein sequence ID" value="TDN45102.1"/>
    <property type="molecule type" value="Genomic_DNA"/>
</dbReference>
<reference evidence="2 3" key="1">
    <citation type="submission" date="2019-03" db="EMBL/GenBank/DDBJ databases">
        <title>Genomic analyses of the natural microbiome of Caenorhabditis elegans.</title>
        <authorList>
            <person name="Samuel B."/>
        </authorList>
    </citation>
    <scope>NUCLEOTIDE SEQUENCE [LARGE SCALE GENOMIC DNA]</scope>
    <source>
        <strain evidence="2 3">JUb65</strain>
    </source>
</reference>
<dbReference type="OrthoDB" id="3190691at2"/>
<dbReference type="InterPro" id="IPR036866">
    <property type="entry name" value="RibonucZ/Hydroxyglut_hydro"/>
</dbReference>
<gene>
    <name evidence="2" type="ORF">EDF64_10322</name>
</gene>
<dbReference type="InterPro" id="IPR001279">
    <property type="entry name" value="Metallo-B-lactamas"/>
</dbReference>
<evidence type="ECO:0000259" key="1">
    <source>
        <dbReference type="SMART" id="SM00849"/>
    </source>
</evidence>
<dbReference type="PANTHER" id="PTHR43546">
    <property type="entry name" value="UPF0173 METAL-DEPENDENT HYDROLASE MJ1163-RELATED"/>
    <property type="match status" value="1"/>
</dbReference>
<protein>
    <submittedName>
        <fullName evidence="2">L-ascorbate metabolism protein UlaG (Beta-lactamase superfamily)</fullName>
    </submittedName>
</protein>
<organism evidence="2 3">
    <name type="scientific">Curtobacterium flaccumfaciens</name>
    <dbReference type="NCBI Taxonomy" id="2035"/>
    <lineage>
        <taxon>Bacteria</taxon>
        <taxon>Bacillati</taxon>
        <taxon>Actinomycetota</taxon>
        <taxon>Actinomycetes</taxon>
        <taxon>Micrococcales</taxon>
        <taxon>Microbacteriaceae</taxon>
        <taxon>Curtobacterium</taxon>
    </lineage>
</organism>